<reference evidence="26" key="1">
    <citation type="submission" date="2018-11" db="EMBL/GenBank/DDBJ databases">
        <authorList>
            <person name="Grassa J C."/>
        </authorList>
    </citation>
    <scope>NUCLEOTIDE SEQUENCE [LARGE SCALE GENOMIC DNA]</scope>
</reference>
<dbReference type="InterPro" id="IPR008971">
    <property type="entry name" value="HSP40/DnaJ_pept-bd"/>
</dbReference>
<dbReference type="GO" id="GO:0006457">
    <property type="term" value="P:protein folding"/>
    <property type="evidence" value="ECO:0007669"/>
    <property type="project" value="InterPro"/>
</dbReference>
<evidence type="ECO:0000256" key="19">
    <source>
        <dbReference type="ARBA" id="ARBA00048157"/>
    </source>
</evidence>
<keyword evidence="27" id="KW-1185">Reference proteome</keyword>
<evidence type="ECO:0000256" key="2">
    <source>
        <dbReference type="ARBA" id="ARBA00004496"/>
    </source>
</evidence>
<dbReference type="GO" id="GO:0005786">
    <property type="term" value="C:signal recognition particle, endoplasmic reticulum targeting"/>
    <property type="evidence" value="ECO:0007669"/>
    <property type="project" value="UniProtKB-KW"/>
</dbReference>
<dbReference type="GO" id="GO:0005525">
    <property type="term" value="F:GTP binding"/>
    <property type="evidence" value="ECO:0007669"/>
    <property type="project" value="UniProtKB-KW"/>
</dbReference>
<dbReference type="CDD" id="cd06257">
    <property type="entry name" value="DnaJ"/>
    <property type="match status" value="1"/>
</dbReference>
<protein>
    <recommendedName>
        <fullName evidence="17">signal-recognition-particle GTPase</fullName>
        <ecNumber evidence="17">3.6.5.4</ecNumber>
    </recommendedName>
</protein>
<dbReference type="InterPro" id="IPR000897">
    <property type="entry name" value="SRP54_GTPase_dom"/>
</dbReference>
<dbReference type="Pfam" id="PF00684">
    <property type="entry name" value="DnaJ_CXXCXGXG"/>
    <property type="match status" value="1"/>
</dbReference>
<dbReference type="Pfam" id="PF00226">
    <property type="entry name" value="DnaJ"/>
    <property type="match status" value="1"/>
</dbReference>
<dbReference type="GO" id="GO:0008270">
    <property type="term" value="F:zinc ion binding"/>
    <property type="evidence" value="ECO:0007669"/>
    <property type="project" value="UniProtKB-KW"/>
</dbReference>
<dbReference type="FunFam" id="1.10.287.110:FF:000037">
    <property type="entry name" value="Chaperone protein dnaJ A6 chloroplastic"/>
    <property type="match status" value="1"/>
</dbReference>
<dbReference type="GO" id="GO:0051082">
    <property type="term" value="F:unfolded protein binding"/>
    <property type="evidence" value="ECO:0007669"/>
    <property type="project" value="InterPro"/>
</dbReference>
<dbReference type="SUPFAM" id="SSF52540">
    <property type="entry name" value="P-loop containing nucleoside triphosphate hydrolases"/>
    <property type="match status" value="1"/>
</dbReference>
<evidence type="ECO:0000256" key="15">
    <source>
        <dbReference type="ARBA" id="ARBA00023274"/>
    </source>
</evidence>
<feature type="region of interest" description="Disordered" evidence="22">
    <location>
        <begin position="547"/>
        <end position="568"/>
    </location>
</feature>
<feature type="domain" description="CUE" evidence="24">
    <location>
        <begin position="38"/>
        <end position="83"/>
    </location>
</feature>
<keyword evidence="6" id="KW-0677">Repeat</keyword>
<keyword evidence="7" id="KW-0547">Nucleotide-binding</keyword>
<dbReference type="InterPro" id="IPR036869">
    <property type="entry name" value="J_dom_sf"/>
</dbReference>
<dbReference type="FunFam" id="1.10.260.30:FF:000004">
    <property type="entry name" value="Signal recognition particle 54 kDa protein"/>
    <property type="match status" value="1"/>
</dbReference>
<comment type="catalytic activity">
    <reaction evidence="19">
        <text>GTP + H2O = GDP + phosphate + H(+)</text>
        <dbReference type="Rhea" id="RHEA:19669"/>
        <dbReference type="ChEBI" id="CHEBI:15377"/>
        <dbReference type="ChEBI" id="CHEBI:15378"/>
        <dbReference type="ChEBI" id="CHEBI:37565"/>
        <dbReference type="ChEBI" id="CHEBI:43474"/>
        <dbReference type="ChEBI" id="CHEBI:58189"/>
        <dbReference type="EC" id="3.6.5.4"/>
    </reaction>
    <physiologicalReaction direction="left-to-right" evidence="19">
        <dbReference type="Rhea" id="RHEA:19670"/>
    </physiologicalReaction>
</comment>
<dbReference type="InterPro" id="IPR002939">
    <property type="entry name" value="DnaJ_C"/>
</dbReference>
<dbReference type="AlphaFoldDB" id="A0A803P059"/>
<name>A0A803P059_CANSA</name>
<feature type="region of interest" description="Disordered" evidence="22">
    <location>
        <begin position="680"/>
        <end position="712"/>
    </location>
</feature>
<dbReference type="CDD" id="cd10747">
    <property type="entry name" value="DnaJ_C"/>
    <property type="match status" value="1"/>
</dbReference>
<dbReference type="InterPro" id="IPR001305">
    <property type="entry name" value="HSP_DnaJ_Cys-rich_dom"/>
</dbReference>
<evidence type="ECO:0000256" key="20">
    <source>
        <dbReference type="PROSITE-ProRule" id="PRU00546"/>
    </source>
</evidence>
<dbReference type="InterPro" id="IPR022941">
    <property type="entry name" value="SRP54"/>
</dbReference>
<evidence type="ECO:0000256" key="7">
    <source>
        <dbReference type="ARBA" id="ARBA00022741"/>
    </source>
</evidence>
<evidence type="ECO:0000256" key="3">
    <source>
        <dbReference type="ARBA" id="ARBA00005450"/>
    </source>
</evidence>
<dbReference type="Pfam" id="PF02845">
    <property type="entry name" value="CUE"/>
    <property type="match status" value="1"/>
</dbReference>
<dbReference type="SUPFAM" id="SSF57938">
    <property type="entry name" value="DnaJ/Hsp40 cysteine-rich domain"/>
    <property type="match status" value="1"/>
</dbReference>
<evidence type="ECO:0000256" key="13">
    <source>
        <dbReference type="ARBA" id="ARBA00023134"/>
    </source>
</evidence>
<dbReference type="HAMAP" id="MF_00306">
    <property type="entry name" value="SRP54"/>
    <property type="match status" value="1"/>
</dbReference>
<dbReference type="Gene3D" id="1.10.260.30">
    <property type="entry name" value="Signal recognition particle, SRP54 subunit, M-domain"/>
    <property type="match status" value="1"/>
</dbReference>
<dbReference type="GO" id="GO:0005829">
    <property type="term" value="C:cytosol"/>
    <property type="evidence" value="ECO:0007669"/>
    <property type="project" value="TreeGrafter"/>
</dbReference>
<dbReference type="GO" id="GO:0006616">
    <property type="term" value="P:SRP-dependent cotranslational protein targeting to membrane, translocation"/>
    <property type="evidence" value="ECO:0007669"/>
    <property type="project" value="TreeGrafter"/>
</dbReference>
<dbReference type="FunFam" id="2.60.260.20:FF:000009">
    <property type="entry name" value="Putative Mitochondrial DnaJ chaperone"/>
    <property type="match status" value="1"/>
</dbReference>
<dbReference type="InterPro" id="IPR003593">
    <property type="entry name" value="AAA+_ATPase"/>
</dbReference>
<dbReference type="GO" id="GO:0003924">
    <property type="term" value="F:GTPase activity"/>
    <property type="evidence" value="ECO:0007669"/>
    <property type="project" value="InterPro"/>
</dbReference>
<feature type="compositionally biased region" description="Low complexity" evidence="22">
    <location>
        <begin position="619"/>
        <end position="630"/>
    </location>
</feature>
<dbReference type="GO" id="GO:0005524">
    <property type="term" value="F:ATP binding"/>
    <property type="evidence" value="ECO:0007669"/>
    <property type="project" value="InterPro"/>
</dbReference>
<dbReference type="SMART" id="SM00271">
    <property type="entry name" value="DnaJ"/>
    <property type="match status" value="1"/>
</dbReference>
<feature type="domain" description="J" evidence="23">
    <location>
        <begin position="248"/>
        <end position="312"/>
    </location>
</feature>
<evidence type="ECO:0000256" key="16">
    <source>
        <dbReference type="ARBA" id="ARBA00034796"/>
    </source>
</evidence>
<dbReference type="Gene3D" id="1.10.287.110">
    <property type="entry name" value="DnaJ domain"/>
    <property type="match status" value="1"/>
</dbReference>
<keyword evidence="11 20" id="KW-0862">Zinc</keyword>
<evidence type="ECO:0000256" key="18">
    <source>
        <dbReference type="ARBA" id="ARBA00046020"/>
    </source>
</evidence>
<keyword evidence="15" id="KW-0687">Ribonucleoprotein</keyword>
<dbReference type="InterPro" id="IPR012724">
    <property type="entry name" value="DnaJ"/>
</dbReference>
<evidence type="ECO:0000256" key="9">
    <source>
        <dbReference type="ARBA" id="ARBA00022801"/>
    </source>
</evidence>
<evidence type="ECO:0000259" key="23">
    <source>
        <dbReference type="PROSITE" id="PS50076"/>
    </source>
</evidence>
<evidence type="ECO:0000256" key="10">
    <source>
        <dbReference type="ARBA" id="ARBA00022824"/>
    </source>
</evidence>
<keyword evidence="4" id="KW-0963">Cytoplasm</keyword>
<dbReference type="PROSITE" id="PS51140">
    <property type="entry name" value="CUE"/>
    <property type="match status" value="1"/>
</dbReference>
<feature type="domain" description="CR-type" evidence="25">
    <location>
        <begin position="382"/>
        <end position="464"/>
    </location>
</feature>
<keyword evidence="13" id="KW-0342">GTP-binding</keyword>
<dbReference type="InterPro" id="IPR036891">
    <property type="entry name" value="Signal_recog_part_SRP54_M_sf"/>
</dbReference>
<dbReference type="EnsemblPlants" id="evm.model.02.3147">
    <property type="protein sequence ID" value="cds.evm.model.02.3147"/>
    <property type="gene ID" value="evm.TU.02.3147"/>
</dbReference>
<feature type="compositionally biased region" description="Basic and acidic residues" evidence="22">
    <location>
        <begin position="632"/>
        <end position="643"/>
    </location>
</feature>
<dbReference type="EMBL" id="UZAU01000244">
    <property type="status" value="NOT_ANNOTATED_CDS"/>
    <property type="molecule type" value="Genomic_DNA"/>
</dbReference>
<proteinExistence type="inferred from homology"/>
<dbReference type="SUPFAM" id="SSF49493">
    <property type="entry name" value="HSP40/DnaJ peptide-binding domain"/>
    <property type="match status" value="2"/>
</dbReference>
<dbReference type="PANTHER" id="PTHR11564:SF5">
    <property type="entry name" value="SIGNAL RECOGNITION PARTICLE SUBUNIT SRP54"/>
    <property type="match status" value="1"/>
</dbReference>
<dbReference type="Gene3D" id="2.10.230.10">
    <property type="entry name" value="Heat shock protein DnaJ, cysteine-rich domain"/>
    <property type="match status" value="1"/>
</dbReference>
<dbReference type="InterPro" id="IPR004125">
    <property type="entry name" value="Signal_recog_particle_SRP54_M"/>
</dbReference>
<dbReference type="GO" id="GO:0031072">
    <property type="term" value="F:heat shock protein binding"/>
    <property type="evidence" value="ECO:0007669"/>
    <property type="project" value="InterPro"/>
</dbReference>
<keyword evidence="5 20" id="KW-0479">Metal-binding</keyword>
<comment type="function">
    <text evidence="18">Component of the signal recognition particle (SRP) complex, a ribonucleoprotein complex that mediates the cotranslational targeting of secretory and membrane proteins to the endoplasmic reticulum (ER). As part of the SRP complex, associates with the SRP receptor (SR) component SRPRA to target secretory proteins to the endoplasmic reticulum membrane. Binds to the signal sequence of presecretory proteins when they emerge from the ribosomes. Displays basal GTPase activity, and stimulates reciprocal GTPase activation of the SR subunit SRPRA. Forms a guanosine 5'-triphosphate (GTP)-dependent complex with the SR subunit SRPRA. SR compaction and GTPase mediated rearrangement of SR drive SRP-mediated cotranslational protein translocation into the ER. Requires the presence of SRP9/SRP14 and/or SRP19 to stably interact with RNA.</text>
</comment>
<dbReference type="Pfam" id="PF00448">
    <property type="entry name" value="SRP54"/>
    <property type="match status" value="1"/>
</dbReference>
<dbReference type="SUPFAM" id="SSF47446">
    <property type="entry name" value="Signal peptide-binding domain"/>
    <property type="match status" value="1"/>
</dbReference>
<comment type="subcellular location">
    <subcellularLocation>
        <location evidence="2">Cytoplasm</location>
    </subcellularLocation>
    <subcellularLocation>
        <location evidence="1">Endoplasmic reticulum</location>
    </subcellularLocation>
</comment>
<evidence type="ECO:0000256" key="8">
    <source>
        <dbReference type="ARBA" id="ARBA00022771"/>
    </source>
</evidence>
<dbReference type="Pfam" id="PF02978">
    <property type="entry name" value="SRP_SPB"/>
    <property type="match status" value="1"/>
</dbReference>
<dbReference type="SUPFAM" id="SSF46565">
    <property type="entry name" value="Chaperone J-domain"/>
    <property type="match status" value="1"/>
</dbReference>
<keyword evidence="10" id="KW-0256">Endoplasmic reticulum</keyword>
<evidence type="ECO:0000256" key="21">
    <source>
        <dbReference type="SAM" id="Coils"/>
    </source>
</evidence>
<dbReference type="NCBIfam" id="TIGR02349">
    <property type="entry name" value="DnaJ_bact"/>
    <property type="match status" value="1"/>
</dbReference>
<evidence type="ECO:0000256" key="12">
    <source>
        <dbReference type="ARBA" id="ARBA00022884"/>
    </source>
</evidence>
<dbReference type="FunFam" id="2.10.230.10:FF:000006">
    <property type="entry name" value="Chaperone protein dnaJ A6 chloroplastic"/>
    <property type="match status" value="1"/>
</dbReference>
<evidence type="ECO:0000256" key="6">
    <source>
        <dbReference type="ARBA" id="ARBA00022737"/>
    </source>
</evidence>
<dbReference type="CDD" id="cd14279">
    <property type="entry name" value="CUE"/>
    <property type="match status" value="1"/>
</dbReference>
<organism evidence="26 27">
    <name type="scientific">Cannabis sativa</name>
    <name type="common">Hemp</name>
    <name type="synonym">Marijuana</name>
    <dbReference type="NCBI Taxonomy" id="3483"/>
    <lineage>
        <taxon>Eukaryota</taxon>
        <taxon>Viridiplantae</taxon>
        <taxon>Streptophyta</taxon>
        <taxon>Embryophyta</taxon>
        <taxon>Tracheophyta</taxon>
        <taxon>Spermatophyta</taxon>
        <taxon>Magnoliopsida</taxon>
        <taxon>eudicotyledons</taxon>
        <taxon>Gunneridae</taxon>
        <taxon>Pentapetalae</taxon>
        <taxon>rosids</taxon>
        <taxon>fabids</taxon>
        <taxon>Rosales</taxon>
        <taxon>Cannabaceae</taxon>
        <taxon>Cannabis</taxon>
    </lineage>
</organism>
<evidence type="ECO:0000256" key="17">
    <source>
        <dbReference type="ARBA" id="ARBA00035672"/>
    </source>
</evidence>
<evidence type="ECO:0000256" key="11">
    <source>
        <dbReference type="ARBA" id="ARBA00022833"/>
    </source>
</evidence>
<dbReference type="NCBIfam" id="TIGR01425">
    <property type="entry name" value="SRP54_euk"/>
    <property type="match status" value="1"/>
</dbReference>
<dbReference type="GO" id="GO:0005783">
    <property type="term" value="C:endoplasmic reticulum"/>
    <property type="evidence" value="ECO:0007669"/>
    <property type="project" value="UniProtKB-SubCell"/>
</dbReference>
<keyword evidence="9" id="KW-0378">Hydrolase</keyword>
<dbReference type="PROSITE" id="PS51188">
    <property type="entry name" value="ZF_CR"/>
    <property type="match status" value="1"/>
</dbReference>
<dbReference type="Gene3D" id="2.60.260.20">
    <property type="entry name" value="Urease metallochaperone UreE, N-terminal domain"/>
    <property type="match status" value="2"/>
</dbReference>
<evidence type="ECO:0000256" key="1">
    <source>
        <dbReference type="ARBA" id="ARBA00004240"/>
    </source>
</evidence>
<dbReference type="Gene3D" id="1.10.8.10">
    <property type="entry name" value="DNA helicase RuvA subunit, C-terminal domain"/>
    <property type="match status" value="1"/>
</dbReference>
<dbReference type="InterPro" id="IPR018253">
    <property type="entry name" value="DnaJ_domain_CS"/>
</dbReference>
<dbReference type="HAMAP" id="MF_01152">
    <property type="entry name" value="DnaJ"/>
    <property type="match status" value="1"/>
</dbReference>
<dbReference type="PROSITE" id="PS00300">
    <property type="entry name" value="SRP54"/>
    <property type="match status" value="1"/>
</dbReference>
<dbReference type="EC" id="3.6.5.4" evidence="17"/>
<dbReference type="InterPro" id="IPR009060">
    <property type="entry name" value="UBA-like_sf"/>
</dbReference>
<feature type="coiled-coil region" evidence="21">
    <location>
        <begin position="164"/>
        <end position="232"/>
    </location>
</feature>
<evidence type="ECO:0000256" key="5">
    <source>
        <dbReference type="ARBA" id="ARBA00022723"/>
    </source>
</evidence>
<dbReference type="GO" id="GO:0030942">
    <property type="term" value="F:endoplasmic reticulum signal peptide binding"/>
    <property type="evidence" value="ECO:0007669"/>
    <property type="project" value="TreeGrafter"/>
</dbReference>
<keyword evidence="8 20" id="KW-0863">Zinc-finger</keyword>
<dbReference type="GO" id="GO:0009408">
    <property type="term" value="P:response to heat"/>
    <property type="evidence" value="ECO:0007669"/>
    <property type="project" value="InterPro"/>
</dbReference>
<keyword evidence="21" id="KW-0175">Coiled coil</keyword>
<evidence type="ECO:0000313" key="27">
    <source>
        <dbReference type="Proteomes" id="UP000596661"/>
    </source>
</evidence>
<evidence type="ECO:0000256" key="22">
    <source>
        <dbReference type="SAM" id="MobiDB-lite"/>
    </source>
</evidence>
<dbReference type="CDD" id="cd10719">
    <property type="entry name" value="DnaJ_zf"/>
    <property type="match status" value="1"/>
</dbReference>
<dbReference type="Gramene" id="evm.model.02.3147">
    <property type="protein sequence ID" value="cds.evm.model.02.3147"/>
    <property type="gene ID" value="evm.TU.02.3147"/>
</dbReference>
<accession>A0A803P059</accession>
<comment type="similarity">
    <text evidence="3">Belongs to the GTP-binding SRP family. SRP54 subfamily.</text>
</comment>
<dbReference type="InterPro" id="IPR027417">
    <property type="entry name" value="P-loop_NTPase"/>
</dbReference>
<comment type="subunit">
    <text evidence="16">Component of a signal recognition particle (SRP) complex that consists of a 7SL RNA molecule of 300 nucleotides and six protein subunits: SRP72, SRP68, SRP54, SRP19, SRP14 and SRP9.</text>
</comment>
<dbReference type="PANTHER" id="PTHR11564">
    <property type="entry name" value="SIGNAL RECOGNITION PARTICLE 54K PROTEIN SRP54"/>
    <property type="match status" value="1"/>
</dbReference>
<dbReference type="SMART" id="SM00962">
    <property type="entry name" value="SRP54"/>
    <property type="match status" value="1"/>
</dbReference>
<dbReference type="InterPro" id="IPR006325">
    <property type="entry name" value="SRP54_euk"/>
</dbReference>
<dbReference type="InterPro" id="IPR036410">
    <property type="entry name" value="HSP_DnaJ_Cys-rich_dom_sf"/>
</dbReference>
<keyword evidence="12" id="KW-0694">RNA-binding</keyword>
<evidence type="ECO:0000259" key="24">
    <source>
        <dbReference type="PROSITE" id="PS51140"/>
    </source>
</evidence>
<sequence length="1228" mass="133529">MSAAVCGSKRSFFEDLPPSPPLSKRLRCSSSTSPIRFSAPSLLDQLQAVFPNMDAQLLERALEECGNDLDAAIQSLRDLCLRSEKNPDSAEIPDATVEKGANGENVAVSEAASAQLPVDGAEWVSLFVSEMMNATSPDDARDRASRVLEILEKSISARAGAEAAQTFQKENMLLKEQLDGLVRENTILKHAVAIQHERQKHYEDKNQELQQLKQLVSQYQEQLRTLELYTRRVCGKRGFGSVITASGDYYATLGVPKSASGKEIKAAYRKLARQYHPDVNKQPGATEKFKEISTAYEVLSDDKKRALYDQYGEAGVKSTVGGGSSAYTTNPFDLFETFFGPSMGGFSGMDQGGFGTRRRSTVTKGQDIRYDITLEFSEAIFGAEKEFELSHLETCAACTGTGAKLGSKNRICSTCGGRGQVMRTEQTPFGMFSQVSVCPTCSGDGEVISEYCRKCSGEGRIREKKNIKVKIPPGVSTGSILRVAGEGDVGPKGGPPGDLFVYLDVAEIAGIQRDGINLNSTISISYLDAILGTVVKVKTVEGMTELQIPPGTQPGDTLVLSKKGAPKLNRPSIRGDHLFTIKVSIPNRISSKERELLEELALLKNTNTSRPRTRPQPRPASTKSTESQAESSEEKKEESGDQDDILQKLKDFAGAVTKKEALVMVVVEAMALFGGLSRRDSSSLAVGKNGGASRPSMASPALNAGGSKETAGLARCPRRPLMATTRAAADPGVAKRLVWQPRQASMSCGEKLAVFGNEGVNGGKAPLDFAILKEGVEKRSINSKNLNLKDSTVDLSLVEGGPTSLGPQAAIFNELCKMLDPGKPSFTLKKGKPSIVMFVGLQGSGKTTTCTKYAYYHQKKGWKPALVCADTFRAGAFDQLKQNATKAKIPFYGSYMESDPVKIAVEGVERFKKENCDLIIVDTSGRHKQEAALFEEMRQVSEATNPDLVVFVMDSSIGQAAFDQAQAFRQSVSVGAVIVTKMDGHAKGGGALSAVAATKSPVIFIGTGEHMDEFEVFDVKPFVSRLLGMGDWSGFMDKIHEVVPMDQQPELLQKLSEGNFTLRIMYEQFQNLMKMGPIGQVFSMLPGFSSELMPKGREKESQAKIKRYMTMMDSMTNEELDSTNPKLMNESRMMRIARGSGRPVREVMEMMEEYKRLAKVWSKMKGLKIPKKGEMSALSRNMNAQHMSKVLPPQMLKQIGGMGGLQSLMKQMGGNKDMMGMFGGGGGE</sequence>
<dbReference type="InterPro" id="IPR003892">
    <property type="entry name" value="CUE"/>
</dbReference>
<dbReference type="Proteomes" id="UP000596661">
    <property type="component" value="Chromosome 2"/>
</dbReference>
<dbReference type="InterPro" id="IPR001623">
    <property type="entry name" value="DnaJ_domain"/>
</dbReference>
<dbReference type="FunFam" id="3.40.50.300:FF:000022">
    <property type="entry name" value="Signal recognition particle 54 kDa subunit"/>
    <property type="match status" value="1"/>
</dbReference>
<dbReference type="GO" id="GO:0043130">
    <property type="term" value="F:ubiquitin binding"/>
    <property type="evidence" value="ECO:0007669"/>
    <property type="project" value="InterPro"/>
</dbReference>
<dbReference type="PROSITE" id="PS50076">
    <property type="entry name" value="DNAJ_2"/>
    <property type="match status" value="1"/>
</dbReference>
<evidence type="ECO:0000313" key="26">
    <source>
        <dbReference type="EnsemblPlants" id="cds.evm.model.02.3147"/>
    </source>
</evidence>
<dbReference type="FunFam" id="2.60.260.20:FF:000025">
    <property type="entry name" value="Molecular chaperone Hsp40/DnaJ family protein"/>
    <property type="match status" value="1"/>
</dbReference>
<dbReference type="Pfam" id="PF01556">
    <property type="entry name" value="DnaJ_C"/>
    <property type="match status" value="1"/>
</dbReference>
<feature type="zinc finger region" description="CR-type" evidence="20">
    <location>
        <begin position="382"/>
        <end position="464"/>
    </location>
</feature>
<dbReference type="PROSITE" id="PS00636">
    <property type="entry name" value="DNAJ_1"/>
    <property type="match status" value="1"/>
</dbReference>
<dbReference type="Gene3D" id="3.40.50.300">
    <property type="entry name" value="P-loop containing nucleotide triphosphate hydrolases"/>
    <property type="match status" value="1"/>
</dbReference>
<evidence type="ECO:0000256" key="4">
    <source>
        <dbReference type="ARBA" id="ARBA00022490"/>
    </source>
</evidence>
<dbReference type="SUPFAM" id="SSF46934">
    <property type="entry name" value="UBA-like"/>
    <property type="match status" value="1"/>
</dbReference>
<evidence type="ECO:0000256" key="14">
    <source>
        <dbReference type="ARBA" id="ARBA00023135"/>
    </source>
</evidence>
<dbReference type="CDD" id="cd17875">
    <property type="entry name" value="SRP54_G"/>
    <property type="match status" value="1"/>
</dbReference>
<dbReference type="PRINTS" id="PR00625">
    <property type="entry name" value="JDOMAIN"/>
</dbReference>
<dbReference type="NCBIfam" id="NF008035">
    <property type="entry name" value="PRK10767.1"/>
    <property type="match status" value="1"/>
</dbReference>
<keyword evidence="14" id="KW-0733">Signal recognition particle</keyword>
<evidence type="ECO:0000259" key="25">
    <source>
        <dbReference type="PROSITE" id="PS51188"/>
    </source>
</evidence>
<reference evidence="26" key="2">
    <citation type="submission" date="2021-03" db="UniProtKB">
        <authorList>
            <consortium name="EnsemblPlants"/>
        </authorList>
    </citation>
    <scope>IDENTIFICATION</scope>
</reference>
<dbReference type="SMART" id="SM00382">
    <property type="entry name" value="AAA"/>
    <property type="match status" value="1"/>
</dbReference>
<dbReference type="GO" id="GO:0008312">
    <property type="term" value="F:7S RNA binding"/>
    <property type="evidence" value="ECO:0007669"/>
    <property type="project" value="InterPro"/>
</dbReference>
<feature type="region of interest" description="Disordered" evidence="22">
    <location>
        <begin position="603"/>
        <end position="643"/>
    </location>
</feature>